<dbReference type="Gene3D" id="2.60.40.10">
    <property type="entry name" value="Immunoglobulins"/>
    <property type="match status" value="3"/>
</dbReference>
<keyword evidence="5" id="KW-0732">Signal</keyword>
<dbReference type="GO" id="GO:0005576">
    <property type="term" value="C:extracellular region"/>
    <property type="evidence" value="ECO:0007669"/>
    <property type="project" value="UniProtKB-SubCell"/>
</dbReference>
<dbReference type="PROSITE" id="PS50853">
    <property type="entry name" value="FN3"/>
    <property type="match status" value="3"/>
</dbReference>
<feature type="region of interest" description="Disordered" evidence="8">
    <location>
        <begin position="1025"/>
        <end position="1105"/>
    </location>
</feature>
<dbReference type="InterPro" id="IPR003961">
    <property type="entry name" value="FN3_dom"/>
</dbReference>
<accession>A0AA96LAP9</accession>
<reference evidence="11 12" key="1">
    <citation type="submission" date="2022-02" db="EMBL/GenBank/DDBJ databases">
        <title>Paenibacillus sp. MBLB1776 Whole Genome Shotgun Sequencing.</title>
        <authorList>
            <person name="Hwang C.Y."/>
            <person name="Cho E.-S."/>
            <person name="Seo M.-J."/>
        </authorList>
    </citation>
    <scope>NUCLEOTIDE SEQUENCE [LARGE SCALE GENOMIC DNA]</scope>
    <source>
        <strain evidence="11 12">MBLB1776</strain>
    </source>
</reference>
<dbReference type="Pfam" id="PF26410">
    <property type="entry name" value="GH5_mannosidase"/>
    <property type="match status" value="1"/>
</dbReference>
<keyword evidence="4" id="KW-0964">Secreted</keyword>
<evidence type="ECO:0000313" key="12">
    <source>
        <dbReference type="Proteomes" id="UP001305702"/>
    </source>
</evidence>
<feature type="domain" description="Fibronectin type-III" evidence="9">
    <location>
        <begin position="618"/>
        <end position="710"/>
    </location>
</feature>
<dbReference type="InterPro" id="IPR013783">
    <property type="entry name" value="Ig-like_fold"/>
</dbReference>
<dbReference type="Gene3D" id="3.20.20.80">
    <property type="entry name" value="Glycosidases"/>
    <property type="match status" value="1"/>
</dbReference>
<evidence type="ECO:0000256" key="7">
    <source>
        <dbReference type="ARBA" id="ARBA00023295"/>
    </source>
</evidence>
<dbReference type="Proteomes" id="UP001305702">
    <property type="component" value="Chromosome"/>
</dbReference>
<feature type="domain" description="SLH" evidence="10">
    <location>
        <begin position="1340"/>
        <end position="1403"/>
    </location>
</feature>
<gene>
    <name evidence="11" type="ORF">MJA45_14705</name>
</gene>
<feature type="domain" description="SLH" evidence="10">
    <location>
        <begin position="1406"/>
        <end position="1464"/>
    </location>
</feature>
<protein>
    <recommendedName>
        <fullName evidence="3">mannan endo-1,4-beta-mannosidase</fullName>
        <ecNumber evidence="3">3.2.1.78</ecNumber>
    </recommendedName>
</protein>
<dbReference type="SMART" id="SM00060">
    <property type="entry name" value="FN3"/>
    <property type="match status" value="3"/>
</dbReference>
<dbReference type="SUPFAM" id="SSF49785">
    <property type="entry name" value="Galactose-binding domain-like"/>
    <property type="match status" value="2"/>
</dbReference>
<dbReference type="GO" id="GO:0016985">
    <property type="term" value="F:mannan endo-1,4-beta-mannosidase activity"/>
    <property type="evidence" value="ECO:0007669"/>
    <property type="project" value="TreeGrafter"/>
</dbReference>
<evidence type="ECO:0000256" key="5">
    <source>
        <dbReference type="ARBA" id="ARBA00022729"/>
    </source>
</evidence>
<organism evidence="11 12">
    <name type="scientific">Paenibacillus aurantius</name>
    <dbReference type="NCBI Taxonomy" id="2918900"/>
    <lineage>
        <taxon>Bacteria</taxon>
        <taxon>Bacillati</taxon>
        <taxon>Bacillota</taxon>
        <taxon>Bacilli</taxon>
        <taxon>Bacillales</taxon>
        <taxon>Paenibacillaceae</taxon>
        <taxon>Paenibacillus</taxon>
    </lineage>
</organism>
<dbReference type="InterPro" id="IPR059177">
    <property type="entry name" value="GH29D-like_dom"/>
</dbReference>
<evidence type="ECO:0000313" key="11">
    <source>
        <dbReference type="EMBL" id="WNQ08900.1"/>
    </source>
</evidence>
<dbReference type="RefSeq" id="WP_315602667.1">
    <property type="nucleotide sequence ID" value="NZ_CP130318.1"/>
</dbReference>
<comment type="subcellular location">
    <subcellularLocation>
        <location evidence="2">Secreted</location>
    </subcellularLocation>
</comment>
<evidence type="ECO:0000256" key="1">
    <source>
        <dbReference type="ARBA" id="ARBA00001678"/>
    </source>
</evidence>
<keyword evidence="12" id="KW-1185">Reference proteome</keyword>
<name>A0AA96LAP9_9BACL</name>
<keyword evidence="7" id="KW-0326">Glycosidase</keyword>
<evidence type="ECO:0000256" key="2">
    <source>
        <dbReference type="ARBA" id="ARBA00004613"/>
    </source>
</evidence>
<dbReference type="InterPro" id="IPR045053">
    <property type="entry name" value="MAN-like"/>
</dbReference>
<feature type="domain" description="SLH" evidence="10">
    <location>
        <begin position="1280"/>
        <end position="1339"/>
    </location>
</feature>
<dbReference type="Gene3D" id="2.60.120.260">
    <property type="entry name" value="Galactose-binding domain-like"/>
    <property type="match status" value="2"/>
</dbReference>
<feature type="domain" description="Fibronectin type-III" evidence="9">
    <location>
        <begin position="184"/>
        <end position="272"/>
    </location>
</feature>
<keyword evidence="6" id="KW-0378">Hydrolase</keyword>
<dbReference type="InterPro" id="IPR001119">
    <property type="entry name" value="SLH_dom"/>
</dbReference>
<evidence type="ECO:0000256" key="4">
    <source>
        <dbReference type="ARBA" id="ARBA00022525"/>
    </source>
</evidence>
<proteinExistence type="predicted"/>
<dbReference type="PANTHER" id="PTHR31451:SF39">
    <property type="entry name" value="MANNAN ENDO-1,4-BETA-MANNOSIDASE 1"/>
    <property type="match status" value="1"/>
</dbReference>
<dbReference type="SUPFAM" id="SSF51445">
    <property type="entry name" value="(Trans)glycosidases"/>
    <property type="match status" value="1"/>
</dbReference>
<comment type="catalytic activity">
    <reaction evidence="1">
        <text>Random hydrolysis of (1-&gt;4)-beta-D-mannosidic linkages in mannans, galactomannans and glucomannans.</text>
        <dbReference type="EC" id="3.2.1.78"/>
    </reaction>
</comment>
<dbReference type="EC" id="3.2.1.78" evidence="3"/>
<dbReference type="GO" id="GO:0000272">
    <property type="term" value="P:polysaccharide catabolic process"/>
    <property type="evidence" value="ECO:0007669"/>
    <property type="project" value="InterPro"/>
</dbReference>
<evidence type="ECO:0000256" key="8">
    <source>
        <dbReference type="SAM" id="MobiDB-lite"/>
    </source>
</evidence>
<evidence type="ECO:0000256" key="6">
    <source>
        <dbReference type="ARBA" id="ARBA00022801"/>
    </source>
</evidence>
<dbReference type="InterPro" id="IPR000421">
    <property type="entry name" value="FA58C"/>
</dbReference>
<evidence type="ECO:0000256" key="3">
    <source>
        <dbReference type="ARBA" id="ARBA00012706"/>
    </source>
</evidence>
<dbReference type="EMBL" id="CP130318">
    <property type="protein sequence ID" value="WNQ08900.1"/>
    <property type="molecule type" value="Genomic_DNA"/>
</dbReference>
<evidence type="ECO:0000259" key="9">
    <source>
        <dbReference type="PROSITE" id="PS50853"/>
    </source>
</evidence>
<dbReference type="SUPFAM" id="SSF49265">
    <property type="entry name" value="Fibronectin type III"/>
    <property type="match status" value="2"/>
</dbReference>
<feature type="compositionally biased region" description="Pro residues" evidence="8">
    <location>
        <begin position="1034"/>
        <end position="1054"/>
    </location>
</feature>
<dbReference type="PROSITE" id="PS51272">
    <property type="entry name" value="SLH"/>
    <property type="match status" value="3"/>
</dbReference>
<dbReference type="Pfam" id="PF00754">
    <property type="entry name" value="F5_F8_type_C"/>
    <property type="match status" value="2"/>
</dbReference>
<dbReference type="InterPro" id="IPR036116">
    <property type="entry name" value="FN3_sf"/>
</dbReference>
<dbReference type="Pfam" id="PF00395">
    <property type="entry name" value="SLH"/>
    <property type="match status" value="3"/>
</dbReference>
<dbReference type="CDD" id="cd00063">
    <property type="entry name" value="FN3"/>
    <property type="match status" value="3"/>
</dbReference>
<dbReference type="Pfam" id="PF13290">
    <property type="entry name" value="CHB_HEX_C_1"/>
    <property type="match status" value="1"/>
</dbReference>
<feature type="compositionally biased region" description="Low complexity" evidence="8">
    <location>
        <begin position="1055"/>
        <end position="1067"/>
    </location>
</feature>
<sequence>MRKWNAWLLIMVLVSGVICGSDYKVVAETSSVNIAGLAQLQVDSVTGSNTATMAVDGNKTTRWVSGSGTYEHEFIMTWDKAKSINQVKVWSGNTGNGASNWHIRDYTLDYWDGSAWVTIAAVVDNDKDNNQGQFNDLVFAPVTVSKLRLHITKPSWGGYYSTDDKIARLAEIEVYSIPLADQTAPQEVTNPVVTPADGQLMVTWNDPPDEDLESIRITQTGAVTESVYVPATVQTRLFSGLTNGTAYEFRIQAMDHSGNVSNGIVVSGTPDASVDPPSAGMDHFITRNGDKLMNGSKEFRFVSVNASNLTYMPAPAWHRADPWEQEDIFKSLRQMGGTATRIYTFTVKGGTANGDQKSHINGLRDYDEEFFRDLDKVLQLANQYGVRVIIPFLDTWDHVGGIKQFAALRGKTQDVFYTDPELKDDYKHLVQYVVNRTNTYTGAKYKDDKAILAWETGNELYSPDEWTQEMAAYLKSLDPNHLVMDGHYGITDASLEDPNVDIVSNHYYESGGAHYALRAEADRAKSIGKKAFIVGEFGQSNTENLKNLTDKVISSGIPGALLWTLKSHNKEGGFYNKAGDYRWPGFSSGDSFDERILMQWIQEKAYEIRGWPVPAQERPDAPVLLPIESVLGISWRGSAGADSYRIERAENESGPWTTVGTQVLDSDVPYQPFRDDTAVSGIPYFYRVLAENAAGVSEPSNPEGAVGASAPPVPASPAILPFQSVSSISWEPVKWAEAYDVERASSPSGPWEVVGSHLSENQRPFRDTTAASGVPYYYRVKAVNQGGTSSPSPAFGPIVVTNIAQLAEITVDSTTGSNPKENAVDGNLATRWLSQGTEARHEFLLRWPTPQTINRVKVWSGALTGEKWNLRDYTVEYADGEEWKTAGSVRDNEKDGFFREFNDIVFESVRTTALRLTILKPSWGGKPVNPQDNIARLMEIQVENDLLEPVASLPSGTYPGTQTVTLETYSKDAGIHYTLDGSVPTAESLRYTGPLSISRTAVLQAVAIRDGGGSSPVAEYHYNIQQQEEEEEPSPSPAPTPTPTPLPSPSPETPSEPSVPSAPTAPSDGETTWPPAPAPSLPSEPSNSMGLDVMVTPDSLGTANGEVSRESLDAAIRETQGHEIEIQVQTTGEAKKISVTFAAAPLRAASARGIERITIRTPLADISLPYTLLDGLTISQKSAFRFEVGKGIPSSPEAKAEREIHLSLDGQVVEGADNGAKMKVSIPYKPKPGEPAHRLVIYKEKVDGEAELIKNSRYQSDNGSISFTTKEFGRYVVKLPEVSFDDLGSAAWASAEIEGLAAREIVNGTTDRTFDPFLQVTRAQFVQMLMNAFEPGGSASPGAFTDVQTSDWYAGAVAAAQQIGIVSGREDGTFGPEESITRQDMAAIAFRLAQILHTDWNKPNQPMRFTDQAGISPYAREAVIVLQENGILNGLEEGRFGPSYSATRAQAAVMIYRLHRLIEG</sequence>
<dbReference type="PANTHER" id="PTHR31451">
    <property type="match status" value="1"/>
</dbReference>
<dbReference type="InterPro" id="IPR008979">
    <property type="entry name" value="Galactose-bd-like_sf"/>
</dbReference>
<dbReference type="InterPro" id="IPR017853">
    <property type="entry name" value="GH"/>
</dbReference>
<dbReference type="KEGG" id="paun:MJA45_14705"/>
<evidence type="ECO:0000259" key="10">
    <source>
        <dbReference type="PROSITE" id="PS51272"/>
    </source>
</evidence>
<dbReference type="InterPro" id="IPR001547">
    <property type="entry name" value="Glyco_hydro_5"/>
</dbReference>
<feature type="domain" description="Fibronectin type-III" evidence="9">
    <location>
        <begin position="711"/>
        <end position="804"/>
    </location>
</feature>